<evidence type="ECO:0000313" key="1">
    <source>
        <dbReference type="EMBL" id="KAJ8116470.1"/>
    </source>
</evidence>
<keyword evidence="2" id="KW-1185">Reference proteome</keyword>
<proteinExistence type="predicted"/>
<protein>
    <submittedName>
        <fullName evidence="1">Uncharacterized protein</fullName>
    </submittedName>
</protein>
<gene>
    <name evidence="1" type="ORF">OPT61_g2121</name>
</gene>
<accession>A0ACC2IMQ8</accession>
<dbReference type="Proteomes" id="UP001153331">
    <property type="component" value="Unassembled WGS sequence"/>
</dbReference>
<organism evidence="1 2">
    <name type="scientific">Boeremia exigua</name>
    <dbReference type="NCBI Taxonomy" id="749465"/>
    <lineage>
        <taxon>Eukaryota</taxon>
        <taxon>Fungi</taxon>
        <taxon>Dikarya</taxon>
        <taxon>Ascomycota</taxon>
        <taxon>Pezizomycotina</taxon>
        <taxon>Dothideomycetes</taxon>
        <taxon>Pleosporomycetidae</taxon>
        <taxon>Pleosporales</taxon>
        <taxon>Pleosporineae</taxon>
        <taxon>Didymellaceae</taxon>
        <taxon>Boeremia</taxon>
    </lineage>
</organism>
<evidence type="ECO:0000313" key="2">
    <source>
        <dbReference type="Proteomes" id="UP001153331"/>
    </source>
</evidence>
<name>A0ACC2IMQ8_9PLEO</name>
<sequence length="1021" mass="111809">MSSQLFDAQLLVPDDNASHRQLVDLVTAGKYTGRGLPDSAHKYLDAFCNKSNSKDRRRWAGIALVGMMRASASVVQRIKKLSRGPLRIGAILLDRNETEERRIIAGLIIRQGLEAGIDFADFWESSKLLDSAPTFPKNSSEDWMSQFQTYLDTLSELLLADLNTEAVIVYPISLSTVDGFQWIGRSAVALLEENVLKMVLSNSMLTDFQFIDIPLNNIKDMSLQKDTLHESQEVESGHRMYSLVVDLQGSSPNYLLNSYDHTTSEFKASFQTLGDADELRNGFLDIRQTFKAADTVAGAAESMGSSSPSHTLHGKSTQRIDADVRPEHEDNGNDILSVSSAEAMDVYAPPERSAQRSGPTQHASQEKNKGKLPSISKATKQKVTQAERLPSVPLKGTKARAVKKAAPVFDTSDDEDGCEEVVQDEFDVRPAAKLRTSIGSGNTKKGNARRKRSAEDEEFIPNGSKAKSTSAKRKRGSSDAAEPSRPTKKTQKKASTSTKPPVGSGTAKTPEATVHHSGHIDLAGAQEATGHSSPPKNSRDGESARHSLIGGLLNSTSPSKSAPAAFKKPGQPASTPARPRAKPVRTTPKPQTPIGTSRDMDGFPIHASSTPRSQTIHEEDFGLGYVPVDTEILSSNTKRVPDSPHAESTAISGHADQVDVHREKCIADMETAKSDPFQQRRQGQRTTVFTRKLTGESLVDDDAGREDLLSMPVESRNDNFDVDQLVAESASQSLLKDSPSLFKHRTQNLPAQIRNIGDLPTDAQKPRKTTTTKIHEKSRLFGLESAERTNALQDNPASTQRNATVTERSSPVPVAATQRGRCKTKTNVDKQAELDDSVISAPQEVVEDTLPEAADQQENLVNMDGETTLVGEEVDMPEQFVVKAAGLHFRSSPPIPDSSSVRDASDESEAELQASPPTSRADELEWEQSLEPHQRDLHEQLLRTSKRVVRHIVDNETAVTDITETFANDGERLLDLLLERQSNESAEAFQDLTSKRQNLLKELSDASKNLKLQRKQVKALE</sequence>
<dbReference type="EMBL" id="JAPHNI010000093">
    <property type="protein sequence ID" value="KAJ8116470.1"/>
    <property type="molecule type" value="Genomic_DNA"/>
</dbReference>
<comment type="caution">
    <text evidence="1">The sequence shown here is derived from an EMBL/GenBank/DDBJ whole genome shotgun (WGS) entry which is preliminary data.</text>
</comment>
<reference evidence="1" key="1">
    <citation type="submission" date="2022-11" db="EMBL/GenBank/DDBJ databases">
        <title>Genome Sequence of Boeremia exigua.</title>
        <authorList>
            <person name="Buettner E."/>
        </authorList>
    </citation>
    <scope>NUCLEOTIDE SEQUENCE</scope>
    <source>
        <strain evidence="1">CU02</strain>
    </source>
</reference>